<dbReference type="Gene3D" id="1.10.760.10">
    <property type="entry name" value="Cytochrome c-like domain"/>
    <property type="match status" value="1"/>
</dbReference>
<dbReference type="InterPro" id="IPR009056">
    <property type="entry name" value="Cyt_c-like_dom"/>
</dbReference>
<dbReference type="RefSeq" id="WP_119351926.1">
    <property type="nucleotide sequence ID" value="NZ_QWET01000025.1"/>
</dbReference>
<dbReference type="Proteomes" id="UP000266441">
    <property type="component" value="Unassembled WGS sequence"/>
</dbReference>
<keyword evidence="2 4" id="KW-0479">Metal-binding</keyword>
<gene>
    <name evidence="6" type="ORF">D1164_21290</name>
</gene>
<reference evidence="6 7" key="1">
    <citation type="journal article" date="2015" name="Int. J. Syst. Evol. Microbiol.">
        <title>Mariniphaga sediminis sp. nov., isolated from coastal sediment.</title>
        <authorList>
            <person name="Wang F.Q."/>
            <person name="Shen Q.Y."/>
            <person name="Chen G.J."/>
            <person name="Du Z.J."/>
        </authorList>
    </citation>
    <scope>NUCLEOTIDE SEQUENCE [LARGE SCALE GENOMIC DNA]</scope>
    <source>
        <strain evidence="6 7">SY21</strain>
    </source>
</reference>
<sequence>MKRLLWIVPLVLIVAVLLFVAYLKLALPDVGPAPDLNVEITPERVERGRYLANHVMACADCHSMRDFSKYSGPVKGQPFVGGGEEFTEEFGLPGNFYPDNLTPFHLGDWTDGEIFRAITSGVSKDGKALFPAMPYPLYNQADKEDIYAVIAYLRTLPATENTVKPSEAKFPVSLLINTMPMEYSNPKKPDIQNVTEYGRYMATIAGCVDCHTPMEKGELLLEEAFTGGREFPMPGGLVKTSNITPDNETGIGMWTEEMFVTRFKAYGDSSYVPHDVDISKDFNTLMPWMLYADMKETDLKAIYAFLRTLEPVKKQVVKFSPKE</sequence>
<comment type="caution">
    <text evidence="6">The sequence shown here is derived from an EMBL/GenBank/DDBJ whole genome shotgun (WGS) entry which is preliminary data.</text>
</comment>
<evidence type="ECO:0000313" key="7">
    <source>
        <dbReference type="Proteomes" id="UP000266441"/>
    </source>
</evidence>
<evidence type="ECO:0000256" key="2">
    <source>
        <dbReference type="ARBA" id="ARBA00022723"/>
    </source>
</evidence>
<organism evidence="6 7">
    <name type="scientific">Mariniphaga sediminis</name>
    <dbReference type="NCBI Taxonomy" id="1628158"/>
    <lineage>
        <taxon>Bacteria</taxon>
        <taxon>Pseudomonadati</taxon>
        <taxon>Bacteroidota</taxon>
        <taxon>Bacteroidia</taxon>
        <taxon>Marinilabiliales</taxon>
        <taxon>Prolixibacteraceae</taxon>
        <taxon>Mariniphaga</taxon>
    </lineage>
</organism>
<dbReference type="InterPro" id="IPR051459">
    <property type="entry name" value="Cytochrome_c-type_DH"/>
</dbReference>
<evidence type="ECO:0000259" key="5">
    <source>
        <dbReference type="PROSITE" id="PS51007"/>
    </source>
</evidence>
<accession>A0A399CYJ7</accession>
<dbReference type="GO" id="GO:0009055">
    <property type="term" value="F:electron transfer activity"/>
    <property type="evidence" value="ECO:0007669"/>
    <property type="project" value="InterPro"/>
</dbReference>
<proteinExistence type="predicted"/>
<keyword evidence="7" id="KW-1185">Reference proteome</keyword>
<feature type="domain" description="Cytochrome c" evidence="5">
    <location>
        <begin position="43"/>
        <end position="157"/>
    </location>
</feature>
<evidence type="ECO:0000256" key="3">
    <source>
        <dbReference type="ARBA" id="ARBA00023004"/>
    </source>
</evidence>
<protein>
    <submittedName>
        <fullName evidence="6">Cytochrome C</fullName>
    </submittedName>
</protein>
<dbReference type="PANTHER" id="PTHR35008">
    <property type="entry name" value="BLL4482 PROTEIN-RELATED"/>
    <property type="match status" value="1"/>
</dbReference>
<dbReference type="InterPro" id="IPR036909">
    <property type="entry name" value="Cyt_c-like_dom_sf"/>
</dbReference>
<evidence type="ECO:0000256" key="4">
    <source>
        <dbReference type="PROSITE-ProRule" id="PRU00433"/>
    </source>
</evidence>
<dbReference type="GO" id="GO:0046872">
    <property type="term" value="F:metal ion binding"/>
    <property type="evidence" value="ECO:0007669"/>
    <property type="project" value="UniProtKB-KW"/>
</dbReference>
<evidence type="ECO:0000313" key="6">
    <source>
        <dbReference type="EMBL" id="RIH63140.1"/>
    </source>
</evidence>
<dbReference type="AlphaFoldDB" id="A0A399CYJ7"/>
<name>A0A399CYJ7_9BACT</name>
<dbReference type="PROSITE" id="PS51007">
    <property type="entry name" value="CYTC"/>
    <property type="match status" value="1"/>
</dbReference>
<keyword evidence="3 4" id="KW-0408">Iron</keyword>
<dbReference type="SUPFAM" id="SSF46626">
    <property type="entry name" value="Cytochrome c"/>
    <property type="match status" value="2"/>
</dbReference>
<dbReference type="EMBL" id="QWET01000025">
    <property type="protein sequence ID" value="RIH63140.1"/>
    <property type="molecule type" value="Genomic_DNA"/>
</dbReference>
<evidence type="ECO:0000256" key="1">
    <source>
        <dbReference type="ARBA" id="ARBA00022617"/>
    </source>
</evidence>
<dbReference type="PANTHER" id="PTHR35008:SF8">
    <property type="entry name" value="ALCOHOL DEHYDROGENASE CYTOCHROME C SUBUNIT"/>
    <property type="match status" value="1"/>
</dbReference>
<dbReference type="GO" id="GO:0020037">
    <property type="term" value="F:heme binding"/>
    <property type="evidence" value="ECO:0007669"/>
    <property type="project" value="InterPro"/>
</dbReference>
<dbReference type="OrthoDB" id="9809720at2"/>
<keyword evidence="1 4" id="KW-0349">Heme</keyword>